<reference evidence="8 9" key="1">
    <citation type="journal article" date="2011" name="Proc. Natl. Acad. Sci. U.S.A.">
        <title>Evolutionary erosion of yeast sex chromosomes by mating-type switching accidents.</title>
        <authorList>
            <person name="Gordon J.L."/>
            <person name="Armisen D."/>
            <person name="Proux-Wera E."/>
            <person name="Oheigeartaigh S.S."/>
            <person name="Byrne K.P."/>
            <person name="Wolfe K.H."/>
        </authorList>
    </citation>
    <scope>NUCLEOTIDE SEQUENCE [LARGE SCALE GENOMIC DNA]</scope>
    <source>
        <strain evidence="9">ATCC 10662 / CBS 1146 / NBRC 0425 / NCYC 2629 / NRRL Y-866</strain>
    </source>
</reference>
<keyword evidence="2" id="KW-0677">Repeat</keyword>
<protein>
    <recommendedName>
        <fullName evidence="7">IPT/TIG domain-containing protein</fullName>
    </recommendedName>
</protein>
<dbReference type="Pfam" id="PF12796">
    <property type="entry name" value="Ank_2"/>
    <property type="match status" value="1"/>
</dbReference>
<dbReference type="InterPro" id="IPR013783">
    <property type="entry name" value="Ig-like_fold"/>
</dbReference>
<dbReference type="STRING" id="1076872.G8ZQJ2"/>
<feature type="transmembrane region" description="Helical" evidence="6">
    <location>
        <begin position="1006"/>
        <end position="1024"/>
    </location>
</feature>
<dbReference type="PROSITE" id="PS50297">
    <property type="entry name" value="ANK_REP_REGION"/>
    <property type="match status" value="2"/>
</dbReference>
<evidence type="ECO:0000256" key="5">
    <source>
        <dbReference type="SAM" id="MobiDB-lite"/>
    </source>
</evidence>
<dbReference type="SMART" id="SM00429">
    <property type="entry name" value="IPT"/>
    <property type="match status" value="1"/>
</dbReference>
<dbReference type="HOGENOM" id="CLU_004311_0_0_1"/>
<dbReference type="Pfam" id="PF01833">
    <property type="entry name" value="TIG"/>
    <property type="match status" value="1"/>
</dbReference>
<evidence type="ECO:0000313" key="8">
    <source>
        <dbReference type="EMBL" id="CCE90886.1"/>
    </source>
</evidence>
<dbReference type="GO" id="GO:0005634">
    <property type="term" value="C:nucleus"/>
    <property type="evidence" value="ECO:0007669"/>
    <property type="project" value="EnsemblFungi"/>
</dbReference>
<keyword evidence="6" id="KW-1133">Transmembrane helix</keyword>
<dbReference type="CDD" id="cd00102">
    <property type="entry name" value="IPT"/>
    <property type="match status" value="1"/>
</dbReference>
<dbReference type="InterPro" id="IPR002909">
    <property type="entry name" value="IPT_dom"/>
</dbReference>
<dbReference type="PANTHER" id="PTHR24173:SF74">
    <property type="entry name" value="ANKYRIN REPEAT DOMAIN-CONTAINING PROTEIN 16"/>
    <property type="match status" value="1"/>
</dbReference>
<dbReference type="GO" id="GO:0106254">
    <property type="term" value="F:lipid sensor activity"/>
    <property type="evidence" value="ECO:0007669"/>
    <property type="project" value="EnsemblFungi"/>
</dbReference>
<feature type="compositionally biased region" description="Basic and acidic residues" evidence="5">
    <location>
        <begin position="871"/>
        <end position="880"/>
    </location>
</feature>
<feature type="region of interest" description="Disordered" evidence="5">
    <location>
        <begin position="445"/>
        <end position="534"/>
    </location>
</feature>
<dbReference type="GO" id="GO:2001280">
    <property type="term" value="P:positive regulation of unsaturated fatty acid biosynthetic process"/>
    <property type="evidence" value="ECO:0007669"/>
    <property type="project" value="EnsemblFungi"/>
</dbReference>
<feature type="compositionally biased region" description="Low complexity" evidence="5">
    <location>
        <begin position="514"/>
        <end position="527"/>
    </location>
</feature>
<dbReference type="Gene3D" id="2.60.40.10">
    <property type="entry name" value="Immunoglobulins"/>
    <property type="match status" value="1"/>
</dbReference>
<dbReference type="GO" id="GO:0010106">
    <property type="term" value="P:cellular response to iron ion starvation"/>
    <property type="evidence" value="ECO:0007669"/>
    <property type="project" value="EnsemblFungi"/>
</dbReference>
<dbReference type="GO" id="GO:0005789">
    <property type="term" value="C:endoplasmic reticulum membrane"/>
    <property type="evidence" value="ECO:0007669"/>
    <property type="project" value="EnsemblFungi"/>
</dbReference>
<dbReference type="InterPro" id="IPR014756">
    <property type="entry name" value="Ig_E-set"/>
</dbReference>
<keyword evidence="6" id="KW-0812">Transmembrane</keyword>
<dbReference type="AlphaFoldDB" id="G8ZQJ2"/>
<feature type="compositionally biased region" description="Acidic residues" evidence="5">
    <location>
        <begin position="881"/>
        <end position="891"/>
    </location>
</feature>
<feature type="compositionally biased region" description="Polar residues" evidence="5">
    <location>
        <begin position="129"/>
        <end position="145"/>
    </location>
</feature>
<dbReference type="InterPro" id="IPR002110">
    <property type="entry name" value="Ankyrin_rpt"/>
</dbReference>
<feature type="region of interest" description="Disordered" evidence="5">
    <location>
        <begin position="1"/>
        <end position="27"/>
    </location>
</feature>
<evidence type="ECO:0000256" key="3">
    <source>
        <dbReference type="ARBA" id="ARBA00023043"/>
    </source>
</evidence>
<feature type="compositionally biased region" description="Polar residues" evidence="5">
    <location>
        <begin position="452"/>
        <end position="464"/>
    </location>
</feature>
<keyword evidence="6" id="KW-0472">Membrane</keyword>
<feature type="compositionally biased region" description="Polar residues" evidence="5">
    <location>
        <begin position="680"/>
        <end position="698"/>
    </location>
</feature>
<dbReference type="InterPro" id="IPR036770">
    <property type="entry name" value="Ankyrin_rpt-contain_sf"/>
</dbReference>
<feature type="region of interest" description="Disordered" evidence="5">
    <location>
        <begin position="865"/>
        <end position="919"/>
    </location>
</feature>
<dbReference type="PROSITE" id="PS50088">
    <property type="entry name" value="ANK_REPEAT"/>
    <property type="match status" value="2"/>
</dbReference>
<feature type="repeat" description="ANK" evidence="4">
    <location>
        <begin position="766"/>
        <end position="798"/>
    </location>
</feature>
<dbReference type="InterPro" id="IPR057962">
    <property type="entry name" value="SPT23_MGA2_DBD"/>
</dbReference>
<keyword evidence="1" id="KW-0597">Phosphoprotein</keyword>
<evidence type="ECO:0000256" key="1">
    <source>
        <dbReference type="ARBA" id="ARBA00022553"/>
    </source>
</evidence>
<dbReference type="Pfam" id="PF25603">
    <property type="entry name" value="SPT23_MGA2_DBD"/>
    <property type="match status" value="1"/>
</dbReference>
<sequence>MLTQLKKESLFNDGGRNGSGENQNDEDMDVLESDLLNDFLFKAGDGRASNTGANGRKGEGEEEDAIFDAFINTDSLEGASTGATSGAFHGLGQSMGFNEEDTSFQEPSFLMSSSQFNGRMNANDGLVSDGNSRSPTPISDSTGYHKQCQDTVENSLGFGRSEALQTTPVDPLDYIEVDEKTLPYKLTVSGLPEVSRVENQIKLTFNIDPAMKRCMVHLPSDCIARQKFYLEKDVKQYPQEFQDQLIYVEAFLLCASTNKTTYVCARCVKREHRRASRRKSGLSDNVLWCNNNNRRAIIFNNKQVFVTKETDEKDRCKEFDLTARIVCYCRHHKSAEGFKILFVLKDSKGAMLAKSFTNSIVIMDKKPLPNSANSPIIAQSASNTDSGLDTAAEVFSTANSSEVPTNTSASDLNGNHDMTFNSGKYFAMTDVSPLQVENNNGRLALPNGPMLSPTSMSDGGSETHGSVVEHRRDSQQIGPGSTPAAMARTENYQRKRPRNEVVPDNNMITRRTWSNSSLSNSRSSSSSQIMTQPSSQLLRTMPDFLSVPNPSQPSIQRVIPAQGPINGGIEITLLGTKFKDGLLVKFGENIALSTQCWSDTTMVTYLPPASCAGQVFVTVLDPEDTNALETHPSNKSIFTYVDDTDRQLIELALQIVGLKMNGKLEDARNIAKRIVGNDDGSSSLDTANISPGNSSGANQMAMDKLNTQSDELLLVKVMKSLHVNSNLSMCDSLGRTLLHLASLKGYNSLCSTLIRNGARVNDKDLYGFTPLHFACIGGDIKVIRLLIECRADASIKACNSVTAKELFMCNHGHKVTVSHYFQEVADLLDDVVSPDMFNASNRKLSDSSFHSSVFENESLCSLDNGNMALGTRRDEDHSDYGESDFEEDGDESLLTGDEPAIDSESAETHPSHEVGRTNSMDNSLLNRMLHYLNDDLPKYEDLFPGLHENRGSKLLPIELETHSEEVRNTSFTAEESQTSSEDEEDALQLKFNRFFQQRQNFQNDKMLLFFWLPLTIVLLTWYGFYKFGQEDDVVHYFTKMASEYLRVIFAKILLGNERMKTAFKEQLTLFQNTGILNDFIVA</sequence>
<keyword evidence="9" id="KW-1185">Reference proteome</keyword>
<dbReference type="SUPFAM" id="SSF48403">
    <property type="entry name" value="Ankyrin repeat"/>
    <property type="match status" value="1"/>
</dbReference>
<dbReference type="InParanoid" id="G8ZQJ2"/>
<dbReference type="SUPFAM" id="SSF81296">
    <property type="entry name" value="E set domains"/>
    <property type="match status" value="1"/>
</dbReference>
<dbReference type="eggNOG" id="KOG3836">
    <property type="taxonomic scope" value="Eukaryota"/>
</dbReference>
<accession>G8ZQJ2</accession>
<feature type="compositionally biased region" description="Basic and acidic residues" evidence="5">
    <location>
        <begin position="906"/>
        <end position="915"/>
    </location>
</feature>
<dbReference type="Proteomes" id="UP000005627">
    <property type="component" value="Chromosome 2"/>
</dbReference>
<dbReference type="KEGG" id="tdl:TDEL_0B07570"/>
<dbReference type="PANTHER" id="PTHR24173">
    <property type="entry name" value="ANKYRIN REPEAT CONTAINING"/>
    <property type="match status" value="1"/>
</dbReference>
<organism evidence="8 9">
    <name type="scientific">Torulaspora delbrueckii</name>
    <name type="common">Yeast</name>
    <name type="synonym">Candida colliculosa</name>
    <dbReference type="NCBI Taxonomy" id="4950"/>
    <lineage>
        <taxon>Eukaryota</taxon>
        <taxon>Fungi</taxon>
        <taxon>Dikarya</taxon>
        <taxon>Ascomycota</taxon>
        <taxon>Saccharomycotina</taxon>
        <taxon>Saccharomycetes</taxon>
        <taxon>Saccharomycetales</taxon>
        <taxon>Saccharomycetaceae</taxon>
        <taxon>Torulaspora</taxon>
    </lineage>
</organism>
<dbReference type="EMBL" id="HE616743">
    <property type="protein sequence ID" value="CCE90886.1"/>
    <property type="molecule type" value="Genomic_DNA"/>
</dbReference>
<feature type="compositionally biased region" description="Basic and acidic residues" evidence="5">
    <location>
        <begin position="1"/>
        <end position="10"/>
    </location>
</feature>
<evidence type="ECO:0000256" key="2">
    <source>
        <dbReference type="ARBA" id="ARBA00022737"/>
    </source>
</evidence>
<dbReference type="Gene3D" id="1.25.40.20">
    <property type="entry name" value="Ankyrin repeat-containing domain"/>
    <property type="match status" value="1"/>
</dbReference>
<dbReference type="FunFam" id="2.60.40.10:FF:001880">
    <property type="entry name" value="Mga2p"/>
    <property type="match status" value="1"/>
</dbReference>
<feature type="domain" description="IPT/TIG" evidence="7">
    <location>
        <begin position="552"/>
        <end position="641"/>
    </location>
</feature>
<name>G8ZQJ2_TORDE</name>
<evidence type="ECO:0000256" key="6">
    <source>
        <dbReference type="SAM" id="Phobius"/>
    </source>
</evidence>
<evidence type="ECO:0000313" key="9">
    <source>
        <dbReference type="Proteomes" id="UP000005627"/>
    </source>
</evidence>
<dbReference type="GO" id="GO:0071279">
    <property type="term" value="P:cellular response to cobalt ion"/>
    <property type="evidence" value="ECO:0007669"/>
    <property type="project" value="EnsemblFungi"/>
</dbReference>
<dbReference type="GO" id="GO:0030466">
    <property type="term" value="P:silent mating-type cassette heterochromatin formation"/>
    <property type="evidence" value="ECO:0007669"/>
    <property type="project" value="EnsemblFungi"/>
</dbReference>
<feature type="region of interest" description="Disordered" evidence="5">
    <location>
        <begin position="680"/>
        <end position="700"/>
    </location>
</feature>
<dbReference type="OrthoDB" id="71307at2759"/>
<gene>
    <name evidence="8" type="primary">TDEL0B07570</name>
    <name evidence="8" type="ORF">TDEL_0B07570</name>
</gene>
<dbReference type="SMART" id="SM00248">
    <property type="entry name" value="ANK"/>
    <property type="match status" value="2"/>
</dbReference>
<keyword evidence="3 4" id="KW-0040">ANK repeat</keyword>
<dbReference type="FunCoup" id="G8ZQJ2">
    <property type="interactions" value="951"/>
</dbReference>
<feature type="repeat" description="ANK" evidence="4">
    <location>
        <begin position="733"/>
        <end position="765"/>
    </location>
</feature>
<dbReference type="RefSeq" id="XP_003680097.1">
    <property type="nucleotide sequence ID" value="XM_003680049.1"/>
</dbReference>
<dbReference type="GeneID" id="11505280"/>
<dbReference type="GO" id="GO:0045944">
    <property type="term" value="P:positive regulation of transcription by RNA polymerase II"/>
    <property type="evidence" value="ECO:0007669"/>
    <property type="project" value="EnsemblFungi"/>
</dbReference>
<dbReference type="GO" id="GO:0048255">
    <property type="term" value="P:mRNA stabilization"/>
    <property type="evidence" value="ECO:0007669"/>
    <property type="project" value="EnsemblFungi"/>
</dbReference>
<evidence type="ECO:0000259" key="7">
    <source>
        <dbReference type="SMART" id="SM00429"/>
    </source>
</evidence>
<feature type="region of interest" description="Disordered" evidence="5">
    <location>
        <begin position="126"/>
        <end position="145"/>
    </location>
</feature>
<evidence type="ECO:0000256" key="4">
    <source>
        <dbReference type="PROSITE-ProRule" id="PRU00023"/>
    </source>
</evidence>
<dbReference type="GO" id="GO:0071456">
    <property type="term" value="P:cellular response to hypoxia"/>
    <property type="evidence" value="ECO:0007669"/>
    <property type="project" value="EnsemblFungi"/>
</dbReference>
<proteinExistence type="predicted"/>